<dbReference type="AlphaFoldDB" id="A0ABC8SX45"/>
<evidence type="ECO:0000313" key="1">
    <source>
        <dbReference type="EMBL" id="CAK9159267.1"/>
    </source>
</evidence>
<dbReference type="EMBL" id="CAUOFW020003328">
    <property type="protein sequence ID" value="CAK9159267.1"/>
    <property type="molecule type" value="Genomic_DNA"/>
</dbReference>
<accession>A0ABC8SX45</accession>
<keyword evidence="2" id="KW-1185">Reference proteome</keyword>
<evidence type="ECO:0000313" key="2">
    <source>
        <dbReference type="Proteomes" id="UP001642360"/>
    </source>
</evidence>
<name>A0ABC8SX45_9AQUA</name>
<sequence length="80" mass="9660">MACHSCGRRRLKISNWDTMSKFKRRRTASVYCLWLVVQVDFFDEEARRSCGWCRLNGSGRENVRRRLWGRNFRAGWGERM</sequence>
<dbReference type="Proteomes" id="UP001642360">
    <property type="component" value="Unassembled WGS sequence"/>
</dbReference>
<protein>
    <submittedName>
        <fullName evidence="1">Uncharacterized protein</fullName>
    </submittedName>
</protein>
<comment type="caution">
    <text evidence="1">The sequence shown here is derived from an EMBL/GenBank/DDBJ whole genome shotgun (WGS) entry which is preliminary data.</text>
</comment>
<proteinExistence type="predicted"/>
<organism evidence="1 2">
    <name type="scientific">Ilex paraguariensis</name>
    <name type="common">yerba mate</name>
    <dbReference type="NCBI Taxonomy" id="185542"/>
    <lineage>
        <taxon>Eukaryota</taxon>
        <taxon>Viridiplantae</taxon>
        <taxon>Streptophyta</taxon>
        <taxon>Embryophyta</taxon>
        <taxon>Tracheophyta</taxon>
        <taxon>Spermatophyta</taxon>
        <taxon>Magnoliopsida</taxon>
        <taxon>eudicotyledons</taxon>
        <taxon>Gunneridae</taxon>
        <taxon>Pentapetalae</taxon>
        <taxon>asterids</taxon>
        <taxon>campanulids</taxon>
        <taxon>Aquifoliales</taxon>
        <taxon>Aquifoliaceae</taxon>
        <taxon>Ilex</taxon>
    </lineage>
</organism>
<reference evidence="1 2" key="1">
    <citation type="submission" date="2024-02" db="EMBL/GenBank/DDBJ databases">
        <authorList>
            <person name="Vignale AGUSTIN F."/>
            <person name="Sosa J E."/>
            <person name="Modenutti C."/>
        </authorList>
    </citation>
    <scope>NUCLEOTIDE SEQUENCE [LARGE SCALE GENOMIC DNA]</scope>
</reference>
<gene>
    <name evidence="1" type="ORF">ILEXP_LOCUS27962</name>
</gene>